<organism evidence="9 10">
    <name type="scientific">Megamonas hypermegale</name>
    <dbReference type="NCBI Taxonomy" id="158847"/>
    <lineage>
        <taxon>Bacteria</taxon>
        <taxon>Bacillati</taxon>
        <taxon>Bacillota</taxon>
        <taxon>Negativicutes</taxon>
        <taxon>Selenomonadales</taxon>
        <taxon>Selenomonadaceae</taxon>
        <taxon>Megamonas</taxon>
    </lineage>
</organism>
<dbReference type="FunFam" id="3.40.50.300:FF:000016">
    <property type="entry name" value="Oligopeptide ABC transporter ATP-binding component"/>
    <property type="match status" value="1"/>
</dbReference>
<keyword evidence="3" id="KW-0813">Transport</keyword>
<dbReference type="PROSITE" id="PS50893">
    <property type="entry name" value="ABC_TRANSPORTER_2"/>
    <property type="match status" value="1"/>
</dbReference>
<keyword evidence="6 9" id="KW-0067">ATP-binding</keyword>
<dbReference type="EMBL" id="LT906446">
    <property type="protein sequence ID" value="SNU96049.1"/>
    <property type="molecule type" value="Genomic_DNA"/>
</dbReference>
<sequence length="328" mass="36447">MLLQVKNLAVSFSTYRGKVKAVRDVSFSVDEGKTIGIVGESGCGKSVTSHAIMGLLPRENSKIEHGQITFNDRNITDLSEKEMNKLRGNEIAMIFQDPMTSLNPVLTIGTQIQESLFLHKKLTKQQARQRAIELLKLVGIPSAEIRLDDYPHQFSGGMRQRVMIAMALSCEPKLLIADEPTTALDVTVQAQILDLLKQLQRKMNTAIVLISHDLGVIANLCDDIAVMYAGQIVEYGSAEDIFYNTHHPYTKGLLKSLPRLTDKKGEPLSVIEGQPPDLKQDINFCPFAMRCDKAMRICAAQIPAVTQIGNHHYVKCWLEHELAPKGEA</sequence>
<dbReference type="Gene3D" id="3.40.50.300">
    <property type="entry name" value="P-loop containing nucleotide triphosphate hydrolases"/>
    <property type="match status" value="1"/>
</dbReference>
<dbReference type="RefSeq" id="WP_027890833.1">
    <property type="nucleotide sequence ID" value="NZ_LT906446.1"/>
</dbReference>
<reference evidence="9 10" key="1">
    <citation type="submission" date="2017-06" db="EMBL/GenBank/DDBJ databases">
        <authorList>
            <consortium name="Pathogen Informatics"/>
        </authorList>
    </citation>
    <scope>NUCLEOTIDE SEQUENCE [LARGE SCALE GENOMIC DNA]</scope>
    <source>
        <strain evidence="9 10">NCTC10570</strain>
    </source>
</reference>
<evidence type="ECO:0000259" key="8">
    <source>
        <dbReference type="PROSITE" id="PS50893"/>
    </source>
</evidence>
<evidence type="ECO:0000256" key="3">
    <source>
        <dbReference type="ARBA" id="ARBA00022448"/>
    </source>
</evidence>
<gene>
    <name evidence="9" type="primary">gsiA_6</name>
    <name evidence="9" type="ORF">SAMEA4364220_00516</name>
</gene>
<evidence type="ECO:0000256" key="1">
    <source>
        <dbReference type="ARBA" id="ARBA00004202"/>
    </source>
</evidence>
<dbReference type="GeneID" id="78506547"/>
<feature type="domain" description="ABC transporter" evidence="8">
    <location>
        <begin position="3"/>
        <end position="254"/>
    </location>
</feature>
<evidence type="ECO:0000256" key="6">
    <source>
        <dbReference type="ARBA" id="ARBA00022840"/>
    </source>
</evidence>
<keyword evidence="9" id="KW-0378">Hydrolase</keyword>
<dbReference type="PROSITE" id="PS00211">
    <property type="entry name" value="ABC_TRANSPORTER_1"/>
    <property type="match status" value="1"/>
</dbReference>
<keyword evidence="4" id="KW-1003">Cell membrane</keyword>
<dbReference type="Pfam" id="PF08352">
    <property type="entry name" value="oligo_HPY"/>
    <property type="match status" value="1"/>
</dbReference>
<dbReference type="InterPro" id="IPR003439">
    <property type="entry name" value="ABC_transporter-like_ATP-bd"/>
</dbReference>
<dbReference type="GO" id="GO:0005886">
    <property type="term" value="C:plasma membrane"/>
    <property type="evidence" value="ECO:0007669"/>
    <property type="project" value="UniProtKB-SubCell"/>
</dbReference>
<dbReference type="InterPro" id="IPR013563">
    <property type="entry name" value="Oligopep_ABC_C"/>
</dbReference>
<dbReference type="InterPro" id="IPR017871">
    <property type="entry name" value="ABC_transporter-like_CS"/>
</dbReference>
<dbReference type="GO" id="GO:0005524">
    <property type="term" value="F:ATP binding"/>
    <property type="evidence" value="ECO:0007669"/>
    <property type="project" value="UniProtKB-KW"/>
</dbReference>
<keyword evidence="5" id="KW-0547">Nucleotide-binding</keyword>
<proteinExistence type="inferred from homology"/>
<evidence type="ECO:0000256" key="7">
    <source>
        <dbReference type="ARBA" id="ARBA00023136"/>
    </source>
</evidence>
<dbReference type="GO" id="GO:0015833">
    <property type="term" value="P:peptide transport"/>
    <property type="evidence" value="ECO:0007669"/>
    <property type="project" value="InterPro"/>
</dbReference>
<protein>
    <submittedName>
        <fullName evidence="9">Glutathione import ATP-binding protein GsiA</fullName>
        <ecNumber evidence="9">3.6.3.-</ecNumber>
    </submittedName>
</protein>
<dbReference type="Pfam" id="PF00005">
    <property type="entry name" value="ABC_tran"/>
    <property type="match status" value="1"/>
</dbReference>
<dbReference type="AlphaFoldDB" id="A0A239TEP6"/>
<evidence type="ECO:0000256" key="2">
    <source>
        <dbReference type="ARBA" id="ARBA00005417"/>
    </source>
</evidence>
<comment type="similarity">
    <text evidence="2">Belongs to the ABC transporter superfamily.</text>
</comment>
<dbReference type="PANTHER" id="PTHR43297">
    <property type="entry name" value="OLIGOPEPTIDE TRANSPORT ATP-BINDING PROTEIN APPD"/>
    <property type="match status" value="1"/>
</dbReference>
<dbReference type="eggNOG" id="COG0444">
    <property type="taxonomic scope" value="Bacteria"/>
</dbReference>
<dbReference type="GO" id="GO:0016887">
    <property type="term" value="F:ATP hydrolysis activity"/>
    <property type="evidence" value="ECO:0007669"/>
    <property type="project" value="InterPro"/>
</dbReference>
<dbReference type="SUPFAM" id="SSF52540">
    <property type="entry name" value="P-loop containing nucleoside triphosphate hydrolases"/>
    <property type="match status" value="1"/>
</dbReference>
<evidence type="ECO:0000313" key="9">
    <source>
        <dbReference type="EMBL" id="SNU96049.1"/>
    </source>
</evidence>
<name>A0A239TEP6_9FIRM</name>
<dbReference type="PANTHER" id="PTHR43297:SF2">
    <property type="entry name" value="DIPEPTIDE TRANSPORT ATP-BINDING PROTEIN DPPD"/>
    <property type="match status" value="1"/>
</dbReference>
<comment type="subcellular location">
    <subcellularLocation>
        <location evidence="1">Cell membrane</location>
        <topology evidence="1">Peripheral membrane protein</topology>
    </subcellularLocation>
</comment>
<accession>A0A239TEP6</accession>
<dbReference type="SMART" id="SM00382">
    <property type="entry name" value="AAA"/>
    <property type="match status" value="1"/>
</dbReference>
<dbReference type="Proteomes" id="UP000215383">
    <property type="component" value="Chromosome 1"/>
</dbReference>
<dbReference type="EC" id="3.6.3.-" evidence="9"/>
<evidence type="ECO:0000256" key="5">
    <source>
        <dbReference type="ARBA" id="ARBA00022741"/>
    </source>
</evidence>
<evidence type="ECO:0000313" key="10">
    <source>
        <dbReference type="Proteomes" id="UP000215383"/>
    </source>
</evidence>
<keyword evidence="10" id="KW-1185">Reference proteome</keyword>
<dbReference type="InterPro" id="IPR003593">
    <property type="entry name" value="AAA+_ATPase"/>
</dbReference>
<dbReference type="InterPro" id="IPR027417">
    <property type="entry name" value="P-loop_NTPase"/>
</dbReference>
<evidence type="ECO:0000256" key="4">
    <source>
        <dbReference type="ARBA" id="ARBA00022475"/>
    </source>
</evidence>
<dbReference type="NCBIfam" id="TIGR01727">
    <property type="entry name" value="oligo_HPY"/>
    <property type="match status" value="1"/>
</dbReference>
<dbReference type="CDD" id="cd03257">
    <property type="entry name" value="ABC_NikE_OppD_transporters"/>
    <property type="match status" value="1"/>
</dbReference>
<dbReference type="InterPro" id="IPR050388">
    <property type="entry name" value="ABC_Ni/Peptide_Import"/>
</dbReference>
<keyword evidence="7" id="KW-0472">Membrane</keyword>